<name>A0A2A2M2C4_9BILA</name>
<comment type="caution">
    <text evidence="2">The sequence shown here is derived from an EMBL/GenBank/DDBJ whole genome shotgun (WGS) entry which is preliminary data.</text>
</comment>
<dbReference type="Proteomes" id="UP000218231">
    <property type="component" value="Unassembled WGS sequence"/>
</dbReference>
<sequence length="112" mass="11705">MPSPGSSRIAAKNRNRPTGLRSHRSTYGKAPCSMRSPTSRAIAQSSSSANATHPVDDSRVSGADDALWAMARAHSSAARGVMPEINFAAAVRVRTIGVVLSARNGRACRMAG</sequence>
<feature type="region of interest" description="Disordered" evidence="1">
    <location>
        <begin position="1"/>
        <end position="60"/>
    </location>
</feature>
<organism evidence="2 3">
    <name type="scientific">Diploscapter pachys</name>
    <dbReference type="NCBI Taxonomy" id="2018661"/>
    <lineage>
        <taxon>Eukaryota</taxon>
        <taxon>Metazoa</taxon>
        <taxon>Ecdysozoa</taxon>
        <taxon>Nematoda</taxon>
        <taxon>Chromadorea</taxon>
        <taxon>Rhabditida</taxon>
        <taxon>Rhabditina</taxon>
        <taxon>Rhabditomorpha</taxon>
        <taxon>Rhabditoidea</taxon>
        <taxon>Rhabditidae</taxon>
        <taxon>Diploscapter</taxon>
    </lineage>
</organism>
<reference evidence="2 3" key="1">
    <citation type="journal article" date="2017" name="Curr. Biol.">
        <title>Genome architecture and evolution of a unichromosomal asexual nematode.</title>
        <authorList>
            <person name="Fradin H."/>
            <person name="Zegar C."/>
            <person name="Gutwein M."/>
            <person name="Lucas J."/>
            <person name="Kovtun M."/>
            <person name="Corcoran D."/>
            <person name="Baugh L.R."/>
            <person name="Kiontke K."/>
            <person name="Gunsalus K."/>
            <person name="Fitch D.H."/>
            <person name="Piano F."/>
        </authorList>
    </citation>
    <scope>NUCLEOTIDE SEQUENCE [LARGE SCALE GENOMIC DNA]</scope>
    <source>
        <strain evidence="2">PF1309</strain>
    </source>
</reference>
<dbReference type="EMBL" id="LIAE01006159">
    <property type="protein sequence ID" value="PAV92533.1"/>
    <property type="molecule type" value="Genomic_DNA"/>
</dbReference>
<protein>
    <submittedName>
        <fullName evidence="2">Uncharacterized protein</fullName>
    </submittedName>
</protein>
<dbReference type="AlphaFoldDB" id="A0A2A2M2C4"/>
<evidence type="ECO:0000313" key="2">
    <source>
        <dbReference type="EMBL" id="PAV92533.1"/>
    </source>
</evidence>
<evidence type="ECO:0000256" key="1">
    <source>
        <dbReference type="SAM" id="MobiDB-lite"/>
    </source>
</evidence>
<feature type="compositionally biased region" description="Basic residues" evidence="1">
    <location>
        <begin position="11"/>
        <end position="26"/>
    </location>
</feature>
<evidence type="ECO:0000313" key="3">
    <source>
        <dbReference type="Proteomes" id="UP000218231"/>
    </source>
</evidence>
<proteinExistence type="predicted"/>
<feature type="compositionally biased region" description="Polar residues" evidence="1">
    <location>
        <begin position="35"/>
        <end position="51"/>
    </location>
</feature>
<gene>
    <name evidence="2" type="ORF">WR25_20573</name>
</gene>
<keyword evidence="3" id="KW-1185">Reference proteome</keyword>
<accession>A0A2A2M2C4</accession>